<evidence type="ECO:0000313" key="2">
    <source>
        <dbReference type="EMBL" id="GAG24786.1"/>
    </source>
</evidence>
<dbReference type="AlphaFoldDB" id="X0XII3"/>
<keyword evidence="1" id="KW-0472">Membrane</keyword>
<gene>
    <name evidence="2" type="ORF">S01H1_57210</name>
</gene>
<protein>
    <submittedName>
        <fullName evidence="2">Uncharacterized protein</fullName>
    </submittedName>
</protein>
<reference evidence="2" key="1">
    <citation type="journal article" date="2014" name="Front. Microbiol.">
        <title>High frequency of phylogenetically diverse reductive dehalogenase-homologous genes in deep subseafloor sedimentary metagenomes.</title>
        <authorList>
            <person name="Kawai M."/>
            <person name="Futagami T."/>
            <person name="Toyoda A."/>
            <person name="Takaki Y."/>
            <person name="Nishi S."/>
            <person name="Hori S."/>
            <person name="Arai W."/>
            <person name="Tsubouchi T."/>
            <person name="Morono Y."/>
            <person name="Uchiyama I."/>
            <person name="Ito T."/>
            <person name="Fujiyama A."/>
            <person name="Inagaki F."/>
            <person name="Takami H."/>
        </authorList>
    </citation>
    <scope>NUCLEOTIDE SEQUENCE</scope>
    <source>
        <strain evidence="2">Expedition CK06-06</strain>
    </source>
</reference>
<name>X0XII3_9ZZZZ</name>
<dbReference type="EMBL" id="BARS01037304">
    <property type="protein sequence ID" value="GAG24786.1"/>
    <property type="molecule type" value="Genomic_DNA"/>
</dbReference>
<feature type="transmembrane region" description="Helical" evidence="1">
    <location>
        <begin position="85"/>
        <end position="107"/>
    </location>
</feature>
<organism evidence="2">
    <name type="scientific">marine sediment metagenome</name>
    <dbReference type="NCBI Taxonomy" id="412755"/>
    <lineage>
        <taxon>unclassified sequences</taxon>
        <taxon>metagenomes</taxon>
        <taxon>ecological metagenomes</taxon>
    </lineage>
</organism>
<evidence type="ECO:0000256" key="1">
    <source>
        <dbReference type="SAM" id="Phobius"/>
    </source>
</evidence>
<accession>X0XII3</accession>
<proteinExistence type="predicted"/>
<sequence length="124" mass="14618">MNKTITIIFLLLILTPLIVQSAETTDIDIRNIVIQENRQTRAEIKEYFDKKADKVFEAIKKDGQKFLDENFQAFDNMIHKLATEMLIRLVIGLITAILLAQIIWYLIKNAFEKIKRRKRKLVEK</sequence>
<keyword evidence="1" id="KW-0812">Transmembrane</keyword>
<keyword evidence="1" id="KW-1133">Transmembrane helix</keyword>
<comment type="caution">
    <text evidence="2">The sequence shown here is derived from an EMBL/GenBank/DDBJ whole genome shotgun (WGS) entry which is preliminary data.</text>
</comment>